<keyword evidence="2" id="KW-1185">Reference proteome</keyword>
<comment type="caution">
    <text evidence="1">The sequence shown here is derived from an EMBL/GenBank/DDBJ whole genome shotgun (WGS) entry which is preliminary data.</text>
</comment>
<protein>
    <recommendedName>
        <fullName evidence="3">Reverse transcriptase domain-containing protein</fullName>
    </recommendedName>
</protein>
<accession>A0A3M0J8H1</accession>
<evidence type="ECO:0008006" key="3">
    <source>
        <dbReference type="Google" id="ProtNLM"/>
    </source>
</evidence>
<dbReference type="GO" id="GO:0007508">
    <property type="term" value="P:larval heart development"/>
    <property type="evidence" value="ECO:0007669"/>
    <property type="project" value="TreeGrafter"/>
</dbReference>
<dbReference type="GO" id="GO:0061343">
    <property type="term" value="P:cell adhesion involved in heart morphogenesis"/>
    <property type="evidence" value="ECO:0007669"/>
    <property type="project" value="TreeGrafter"/>
</dbReference>
<evidence type="ECO:0000313" key="1">
    <source>
        <dbReference type="EMBL" id="RMB95089.1"/>
    </source>
</evidence>
<dbReference type="AlphaFoldDB" id="A0A3M0J8H1"/>
<name>A0A3M0J8H1_HIRRU</name>
<dbReference type="PANTHER" id="PTHR33395:SF22">
    <property type="entry name" value="REVERSE TRANSCRIPTASE DOMAIN-CONTAINING PROTEIN"/>
    <property type="match status" value="1"/>
</dbReference>
<gene>
    <name evidence="1" type="ORF">DUI87_28460</name>
</gene>
<dbReference type="OrthoDB" id="416454at2759"/>
<dbReference type="EMBL" id="QRBI01000189">
    <property type="protein sequence ID" value="RMB95089.1"/>
    <property type="molecule type" value="Genomic_DNA"/>
</dbReference>
<dbReference type="Proteomes" id="UP000269221">
    <property type="component" value="Unassembled WGS sequence"/>
</dbReference>
<dbReference type="PANTHER" id="PTHR33395">
    <property type="entry name" value="TRANSCRIPTASE, PUTATIVE-RELATED-RELATED"/>
    <property type="match status" value="1"/>
</dbReference>
<reference evidence="1 2" key="1">
    <citation type="submission" date="2018-07" db="EMBL/GenBank/DDBJ databases">
        <title>A high quality draft genome assembly of the barn swallow (H. rustica rustica).</title>
        <authorList>
            <person name="Formenti G."/>
            <person name="Chiara M."/>
            <person name="Poveda L."/>
            <person name="Francoijs K.-J."/>
            <person name="Bonisoli-Alquati A."/>
            <person name="Canova L."/>
            <person name="Gianfranceschi L."/>
            <person name="Horner D.S."/>
            <person name="Saino N."/>
        </authorList>
    </citation>
    <scope>NUCLEOTIDE SEQUENCE [LARGE SCALE GENOMIC DNA]</scope>
    <source>
        <strain evidence="1">Chelidonia</strain>
        <tissue evidence="1">Blood</tissue>
    </source>
</reference>
<organism evidence="1 2">
    <name type="scientific">Hirundo rustica rustica</name>
    <dbReference type="NCBI Taxonomy" id="333673"/>
    <lineage>
        <taxon>Eukaryota</taxon>
        <taxon>Metazoa</taxon>
        <taxon>Chordata</taxon>
        <taxon>Craniata</taxon>
        <taxon>Vertebrata</taxon>
        <taxon>Euteleostomi</taxon>
        <taxon>Archelosauria</taxon>
        <taxon>Archosauria</taxon>
        <taxon>Dinosauria</taxon>
        <taxon>Saurischia</taxon>
        <taxon>Theropoda</taxon>
        <taxon>Coelurosauria</taxon>
        <taxon>Aves</taxon>
        <taxon>Neognathae</taxon>
        <taxon>Neoaves</taxon>
        <taxon>Telluraves</taxon>
        <taxon>Australaves</taxon>
        <taxon>Passeriformes</taxon>
        <taxon>Sylvioidea</taxon>
        <taxon>Hirundinidae</taxon>
        <taxon>Hirundo</taxon>
    </lineage>
</organism>
<proteinExistence type="predicted"/>
<sequence length="170" mass="19212">MCRGAEWSPIVQEEAVTELLSCLDTRESTDPDGIHPRVMRELEEELVKPFSNIHHQSWLTGEVPGDWKLANVTPIHKKGAKEDPGNYRPVSLPSVPGKRTEQFILSAITQNLQDGQGLRPSQHRFSRGRWCLTNLISFYDQVTRLVDAGRAVDVVYLDSSKTETKDKSEL</sequence>
<evidence type="ECO:0000313" key="2">
    <source>
        <dbReference type="Proteomes" id="UP000269221"/>
    </source>
</evidence>
<dbReference type="GO" id="GO:0031012">
    <property type="term" value="C:extracellular matrix"/>
    <property type="evidence" value="ECO:0007669"/>
    <property type="project" value="TreeGrafter"/>
</dbReference>